<sequence length="232" mass="26438">MEIKEAIVLAGGLGTRLRDAVPDLPKCMAPVNGEPFVSYVIDYLQQQGITRFIFALGYRSEAFIGFLKEKLPLENYEIVIEQFPLGTGGAIQFACTYARQKDVVIVNGDSIFKTDLFYQADFHFAHEAHCTLALKPMKNFDRYGAVELNPDHTISSFKEKQFLEKGLINGGVYILNVPAFFDRFLPEKFSFETDYLQKYYDEKNIYGVISDGYFIDIGIPEDYSKAQTELMH</sequence>
<dbReference type="GO" id="GO:0016740">
    <property type="term" value="F:transferase activity"/>
    <property type="evidence" value="ECO:0007669"/>
    <property type="project" value="UniProtKB-KW"/>
</dbReference>
<proteinExistence type="predicted"/>
<keyword evidence="3" id="KW-1185">Reference proteome</keyword>
<dbReference type="Gene3D" id="3.90.550.10">
    <property type="entry name" value="Spore Coat Polysaccharide Biosynthesis Protein SpsA, Chain A"/>
    <property type="match status" value="1"/>
</dbReference>
<feature type="domain" description="Nucleotidyl transferase" evidence="1">
    <location>
        <begin position="6"/>
        <end position="230"/>
    </location>
</feature>
<evidence type="ECO:0000259" key="1">
    <source>
        <dbReference type="Pfam" id="PF00483"/>
    </source>
</evidence>
<accession>A0ABW9ZZB6</accession>
<name>A0ABW9ZZB6_9BACT</name>
<dbReference type="Proteomes" id="UP000753802">
    <property type="component" value="Unassembled WGS sequence"/>
</dbReference>
<dbReference type="InterPro" id="IPR050486">
    <property type="entry name" value="Mannose-1P_guanyltransferase"/>
</dbReference>
<evidence type="ECO:0000313" key="2">
    <source>
        <dbReference type="EMBL" id="NCI50226.1"/>
    </source>
</evidence>
<protein>
    <submittedName>
        <fullName evidence="2">NTP transferase domain-containing protein</fullName>
    </submittedName>
</protein>
<organism evidence="2 3">
    <name type="scientific">Sediminibacterium roseum</name>
    <dbReference type="NCBI Taxonomy" id="1978412"/>
    <lineage>
        <taxon>Bacteria</taxon>
        <taxon>Pseudomonadati</taxon>
        <taxon>Bacteroidota</taxon>
        <taxon>Chitinophagia</taxon>
        <taxon>Chitinophagales</taxon>
        <taxon>Chitinophagaceae</taxon>
        <taxon>Sediminibacterium</taxon>
    </lineage>
</organism>
<dbReference type="PANTHER" id="PTHR22572">
    <property type="entry name" value="SUGAR-1-PHOSPHATE GUANYL TRANSFERASE"/>
    <property type="match status" value="1"/>
</dbReference>
<dbReference type="Pfam" id="PF00483">
    <property type="entry name" value="NTP_transferase"/>
    <property type="match status" value="1"/>
</dbReference>
<gene>
    <name evidence="2" type="ORF">GWC95_09850</name>
</gene>
<reference evidence="2 3" key="1">
    <citation type="submission" date="2020-01" db="EMBL/GenBank/DDBJ databases">
        <title>Genome analysis.</title>
        <authorList>
            <person name="Wu S."/>
            <person name="Wang G."/>
        </authorList>
    </citation>
    <scope>NUCLEOTIDE SEQUENCE [LARGE SCALE GENOMIC DNA]</scope>
    <source>
        <strain evidence="2 3">SYL130</strain>
    </source>
</reference>
<comment type="caution">
    <text evidence="2">The sequence shown here is derived from an EMBL/GenBank/DDBJ whole genome shotgun (WGS) entry which is preliminary data.</text>
</comment>
<dbReference type="InterPro" id="IPR005835">
    <property type="entry name" value="NTP_transferase_dom"/>
</dbReference>
<dbReference type="SUPFAM" id="SSF53448">
    <property type="entry name" value="Nucleotide-diphospho-sugar transferases"/>
    <property type="match status" value="1"/>
</dbReference>
<evidence type="ECO:0000313" key="3">
    <source>
        <dbReference type="Proteomes" id="UP000753802"/>
    </source>
</evidence>
<dbReference type="InterPro" id="IPR029044">
    <property type="entry name" value="Nucleotide-diphossugar_trans"/>
</dbReference>
<dbReference type="RefSeq" id="WP_161818532.1">
    <property type="nucleotide sequence ID" value="NZ_JAACJS010000012.1"/>
</dbReference>
<keyword evidence="2" id="KW-0808">Transferase</keyword>
<dbReference type="EMBL" id="JAACJS010000012">
    <property type="protein sequence ID" value="NCI50226.1"/>
    <property type="molecule type" value="Genomic_DNA"/>
</dbReference>